<keyword evidence="9" id="KW-0560">Oxidoreductase</keyword>
<dbReference type="SUPFAM" id="SSF51905">
    <property type="entry name" value="FAD/NAD(P)-binding domain"/>
    <property type="match status" value="2"/>
</dbReference>
<comment type="cofactor">
    <cofactor evidence="1">
        <name>FAD</name>
        <dbReference type="ChEBI" id="CHEBI:57692"/>
    </cofactor>
</comment>
<reference evidence="16 17" key="1">
    <citation type="submission" date="2024-10" db="EMBL/GenBank/DDBJ databases">
        <title>The Natural Products Discovery Center: Release of the First 8490 Sequenced Strains for Exploring Actinobacteria Biosynthetic Diversity.</title>
        <authorList>
            <person name="Kalkreuter E."/>
            <person name="Kautsar S.A."/>
            <person name="Yang D."/>
            <person name="Bader C.D."/>
            <person name="Teijaro C.N."/>
            <person name="Fluegel L."/>
            <person name="Davis C.M."/>
            <person name="Simpson J.R."/>
            <person name="Lauterbach L."/>
            <person name="Steele A.D."/>
            <person name="Gui C."/>
            <person name="Meng S."/>
            <person name="Li G."/>
            <person name="Viehrig K."/>
            <person name="Ye F."/>
            <person name="Su P."/>
            <person name="Kiefer A.F."/>
            <person name="Nichols A."/>
            <person name="Cepeda A.J."/>
            <person name="Yan W."/>
            <person name="Fan B."/>
            <person name="Jiang Y."/>
            <person name="Adhikari A."/>
            <person name="Zheng C.-J."/>
            <person name="Schuster L."/>
            <person name="Cowan T.M."/>
            <person name="Smanski M.J."/>
            <person name="Chevrette M.G."/>
            <person name="De Carvalho L.P.S."/>
            <person name="Shen B."/>
        </authorList>
    </citation>
    <scope>NUCLEOTIDE SEQUENCE [LARGE SCALE GENOMIC DNA]</scope>
    <source>
        <strain evidence="16 17">NPDC006488</strain>
    </source>
</reference>
<evidence type="ECO:0000256" key="11">
    <source>
        <dbReference type="ARBA" id="ARBA00029939"/>
    </source>
</evidence>
<dbReference type="Pfam" id="PF13434">
    <property type="entry name" value="Lys_Orn_oxgnase"/>
    <property type="match status" value="1"/>
</dbReference>
<evidence type="ECO:0000256" key="14">
    <source>
        <dbReference type="ARBA" id="ARBA00032738"/>
    </source>
</evidence>
<dbReference type="EC" id="1.14.13.59" evidence="4"/>
<evidence type="ECO:0000256" key="6">
    <source>
        <dbReference type="ARBA" id="ARBA00022630"/>
    </source>
</evidence>
<evidence type="ECO:0000313" key="16">
    <source>
        <dbReference type="EMBL" id="MFE9606856.1"/>
    </source>
</evidence>
<evidence type="ECO:0000256" key="3">
    <source>
        <dbReference type="ARBA" id="ARBA00007588"/>
    </source>
</evidence>
<organism evidence="16 17">
    <name type="scientific">Streptomyces hokutonensis</name>
    <dbReference type="NCBI Taxonomy" id="1306990"/>
    <lineage>
        <taxon>Bacteria</taxon>
        <taxon>Bacillati</taxon>
        <taxon>Actinomycetota</taxon>
        <taxon>Actinomycetes</taxon>
        <taxon>Kitasatosporales</taxon>
        <taxon>Streptomycetaceae</taxon>
        <taxon>Streptomyces</taxon>
    </lineage>
</organism>
<keyword evidence="10" id="KW-0503">Monooxygenase</keyword>
<evidence type="ECO:0000256" key="8">
    <source>
        <dbReference type="ARBA" id="ARBA00022857"/>
    </source>
</evidence>
<evidence type="ECO:0000256" key="2">
    <source>
        <dbReference type="ARBA" id="ARBA00004924"/>
    </source>
</evidence>
<keyword evidence="6" id="KW-0285">Flavoprotein</keyword>
<accession>A0ABW6ML68</accession>
<dbReference type="Gene3D" id="3.50.50.60">
    <property type="entry name" value="FAD/NAD(P)-binding domain"/>
    <property type="match status" value="1"/>
</dbReference>
<evidence type="ECO:0000256" key="9">
    <source>
        <dbReference type="ARBA" id="ARBA00023002"/>
    </source>
</evidence>
<evidence type="ECO:0000256" key="15">
    <source>
        <dbReference type="ARBA" id="ARBA00048407"/>
    </source>
</evidence>
<dbReference type="PANTHER" id="PTHR42802">
    <property type="entry name" value="MONOOXYGENASE"/>
    <property type="match status" value="1"/>
</dbReference>
<evidence type="ECO:0000256" key="10">
    <source>
        <dbReference type="ARBA" id="ARBA00023033"/>
    </source>
</evidence>
<evidence type="ECO:0000256" key="13">
    <source>
        <dbReference type="ARBA" id="ARBA00032493"/>
    </source>
</evidence>
<evidence type="ECO:0000256" key="12">
    <source>
        <dbReference type="ARBA" id="ARBA00031158"/>
    </source>
</evidence>
<dbReference type="InterPro" id="IPR025700">
    <property type="entry name" value="Lys/Orn_oxygenase"/>
</dbReference>
<comment type="similarity">
    <text evidence="3">Belongs to the lysine N(6)-hydroxylase/L-ornithine N(5)-oxygenase family.</text>
</comment>
<dbReference type="Proteomes" id="UP001601303">
    <property type="component" value="Unassembled WGS sequence"/>
</dbReference>
<dbReference type="RefSeq" id="WP_388115678.1">
    <property type="nucleotide sequence ID" value="NZ_JBIAHM010000040.1"/>
</dbReference>
<evidence type="ECO:0000256" key="4">
    <source>
        <dbReference type="ARBA" id="ARBA00013076"/>
    </source>
</evidence>
<comment type="caution">
    <text evidence="16">The sequence shown here is derived from an EMBL/GenBank/DDBJ whole genome shotgun (WGS) entry which is preliminary data.</text>
</comment>
<proteinExistence type="inferred from homology"/>
<keyword evidence="17" id="KW-1185">Reference proteome</keyword>
<sequence>MSDGISHVLGIGAGPANLSLAALADPCDDVMVTLLESRKIPSWHPGLLWGGSRLQVSPVKDLVSLVDPTSRYSFLNFLHEEGRLYRHLIAGSAYISRMEFDQYFRWAAKKLPVHLDSTVQSVDHDGQSFVVRTDATTWRTKNLVLGIGQSPRMPPCAGNVRSDLMWHSSDHLRHNRPMGGKNVLLVGGGQSAAEIALDVLSGRTGLPRQFTWASGREGFVPMDDSPFTNDWFNPSYVEHFHGLPGQRRSELLNRQMPAHGGIDTALLDQLYRRLYEIDYLLPEGVDHKLMAGSRLTWLEKNSSGFAAVLDNPDTCEKRVAQPDYVILATGYRPVIPEFMGPLGDRLELADGSYQLGMDYRVEWHGPPGHRIYAQNAAQATHGVADPNLSLIAWRSAVILNSIAEREIYALKEADITISLNR</sequence>
<dbReference type="PANTHER" id="PTHR42802:SF1">
    <property type="entry name" value="L-ORNITHINE N(5)-MONOOXYGENASE"/>
    <property type="match status" value="1"/>
</dbReference>
<evidence type="ECO:0000256" key="5">
    <source>
        <dbReference type="ARBA" id="ARBA00016406"/>
    </source>
</evidence>
<keyword evidence="7" id="KW-0274">FAD</keyword>
<dbReference type="PRINTS" id="PR00368">
    <property type="entry name" value="FADPNR"/>
</dbReference>
<name>A0ABW6ML68_9ACTN</name>
<evidence type="ECO:0000256" key="7">
    <source>
        <dbReference type="ARBA" id="ARBA00022827"/>
    </source>
</evidence>
<keyword evidence="8" id="KW-0521">NADP</keyword>
<evidence type="ECO:0000313" key="17">
    <source>
        <dbReference type="Proteomes" id="UP001601303"/>
    </source>
</evidence>
<gene>
    <name evidence="16" type="ORF">ACFYNQ_51030</name>
</gene>
<comment type="catalytic activity">
    <reaction evidence="15">
        <text>L-lysine + NADPH + O2 = N(6)-hydroxy-L-lysine + NADP(+) + H2O</text>
        <dbReference type="Rhea" id="RHEA:23228"/>
        <dbReference type="ChEBI" id="CHEBI:15377"/>
        <dbReference type="ChEBI" id="CHEBI:15379"/>
        <dbReference type="ChEBI" id="CHEBI:32551"/>
        <dbReference type="ChEBI" id="CHEBI:57783"/>
        <dbReference type="ChEBI" id="CHEBI:57820"/>
        <dbReference type="ChEBI" id="CHEBI:58349"/>
        <dbReference type="EC" id="1.14.13.59"/>
    </reaction>
</comment>
<comment type="pathway">
    <text evidence="2">Siderophore biosynthesis.</text>
</comment>
<dbReference type="EMBL" id="JBIAHM010000040">
    <property type="protein sequence ID" value="MFE9606856.1"/>
    <property type="molecule type" value="Genomic_DNA"/>
</dbReference>
<protein>
    <recommendedName>
        <fullName evidence="5">L-lysine N6-monooxygenase MbtG</fullName>
        <ecNumber evidence="4">1.14.13.59</ecNumber>
    </recommendedName>
    <alternativeName>
        <fullName evidence="14">Lysine 6-N-hydroxylase</fullName>
    </alternativeName>
    <alternativeName>
        <fullName evidence="13">Lysine N6-hydroxylase</fullName>
    </alternativeName>
    <alternativeName>
        <fullName evidence="11">Lysine-N-oxygenase</fullName>
    </alternativeName>
    <alternativeName>
        <fullName evidence="12">Mycobactin synthase protein G</fullName>
    </alternativeName>
</protein>
<evidence type="ECO:0000256" key="1">
    <source>
        <dbReference type="ARBA" id="ARBA00001974"/>
    </source>
</evidence>
<dbReference type="InterPro" id="IPR036188">
    <property type="entry name" value="FAD/NAD-bd_sf"/>
</dbReference>